<accession>A0A0D2HBI7</accession>
<keyword evidence="2" id="KW-1133">Transmembrane helix</keyword>
<dbReference type="STRING" id="1442369.A0A0D2HBI7"/>
<keyword evidence="4" id="KW-1185">Reference proteome</keyword>
<evidence type="ECO:0000313" key="3">
    <source>
        <dbReference type="EMBL" id="KIX07793.1"/>
    </source>
</evidence>
<evidence type="ECO:0000256" key="2">
    <source>
        <dbReference type="SAM" id="Phobius"/>
    </source>
</evidence>
<feature type="transmembrane region" description="Helical" evidence="2">
    <location>
        <begin position="12"/>
        <end position="29"/>
    </location>
</feature>
<dbReference type="EMBL" id="KN847476">
    <property type="protein sequence ID" value="KIX07793.1"/>
    <property type="molecule type" value="Genomic_DNA"/>
</dbReference>
<gene>
    <name evidence="3" type="ORF">Z518_02447</name>
</gene>
<dbReference type="GeneID" id="25290518"/>
<keyword evidence="2" id="KW-0812">Transmembrane</keyword>
<dbReference type="VEuPathDB" id="FungiDB:Z518_02447"/>
<dbReference type="HOGENOM" id="CLU_024135_0_0_1"/>
<dbReference type="RefSeq" id="XP_013274929.1">
    <property type="nucleotide sequence ID" value="XM_013419475.1"/>
</dbReference>
<name>A0A0D2HBI7_9EURO</name>
<evidence type="ECO:0000256" key="1">
    <source>
        <dbReference type="SAM" id="MobiDB-lite"/>
    </source>
</evidence>
<sequence>MLLRGQRRPGLILVGVFLFGIVFSIYKIHNVDGFPPYVQKWAEGAFSSSERHRGQYFNSTWRNPTDATTTGSSQPEAMDMSTSHNILLSASTYDQRYFPITFGTYEAMNPNIIPHPQLHDTWVIVAQQRLEDSTSRPTEISCNAVFSEGALRCIEQPVALPIPATFGPHCRDDLAYLAFNYGPHDARVFYGPTTPYALYGSNSAYTCFGQWIQDFAILVDWEEQLGDWGFPVPTDLQRPLPYRPIEKNWFVFWDNHGQIYIHHDIYPQRVFARLNLDGSIGPDLAPLASTSDQLCAARYMPKAGDTLESIHQATNSLLITLCQRADSTCRPDTTNTYIMTIFQHKTFYSYHSVYEPYLMLFSQQAPFEIRAISRKPFWINGRGKPGENRPDYLPLKPTDPWNQTEMLYMTSMSWKAHGQKYHGYSDDQVFFAFGIEDKQTGGIDILAEDLMQDLGWCNLA</sequence>
<feature type="region of interest" description="Disordered" evidence="1">
    <location>
        <begin position="57"/>
        <end position="78"/>
    </location>
</feature>
<evidence type="ECO:0000313" key="4">
    <source>
        <dbReference type="Proteomes" id="UP000053617"/>
    </source>
</evidence>
<organism evidence="3 4">
    <name type="scientific">Rhinocladiella mackenziei CBS 650.93</name>
    <dbReference type="NCBI Taxonomy" id="1442369"/>
    <lineage>
        <taxon>Eukaryota</taxon>
        <taxon>Fungi</taxon>
        <taxon>Dikarya</taxon>
        <taxon>Ascomycota</taxon>
        <taxon>Pezizomycotina</taxon>
        <taxon>Eurotiomycetes</taxon>
        <taxon>Chaetothyriomycetidae</taxon>
        <taxon>Chaetothyriales</taxon>
        <taxon>Herpotrichiellaceae</taxon>
        <taxon>Rhinocladiella</taxon>
    </lineage>
</organism>
<dbReference type="OrthoDB" id="2522565at2759"/>
<protein>
    <submittedName>
        <fullName evidence="3">Uncharacterized protein</fullName>
    </submittedName>
</protein>
<dbReference type="AlphaFoldDB" id="A0A0D2HBI7"/>
<reference evidence="3 4" key="1">
    <citation type="submission" date="2015-01" db="EMBL/GenBank/DDBJ databases">
        <title>The Genome Sequence of Rhinocladiella mackenzie CBS 650.93.</title>
        <authorList>
            <consortium name="The Broad Institute Genomics Platform"/>
            <person name="Cuomo C."/>
            <person name="de Hoog S."/>
            <person name="Gorbushina A."/>
            <person name="Stielow B."/>
            <person name="Teixiera M."/>
            <person name="Abouelleil A."/>
            <person name="Chapman S.B."/>
            <person name="Priest M."/>
            <person name="Young S.K."/>
            <person name="Wortman J."/>
            <person name="Nusbaum C."/>
            <person name="Birren B."/>
        </authorList>
    </citation>
    <scope>NUCLEOTIDE SEQUENCE [LARGE SCALE GENOMIC DNA]</scope>
    <source>
        <strain evidence="3 4">CBS 650.93</strain>
    </source>
</reference>
<dbReference type="Proteomes" id="UP000053617">
    <property type="component" value="Unassembled WGS sequence"/>
</dbReference>
<keyword evidence="2" id="KW-0472">Membrane</keyword>
<proteinExistence type="predicted"/>